<dbReference type="PANTHER" id="PTHR35201:SF4">
    <property type="entry name" value="BETA-PINACENE SYNTHASE-RELATED"/>
    <property type="match status" value="1"/>
</dbReference>
<keyword evidence="4" id="KW-1185">Reference proteome</keyword>
<evidence type="ECO:0000256" key="2">
    <source>
        <dbReference type="RuleBase" id="RU366034"/>
    </source>
</evidence>
<comment type="cofactor">
    <cofactor evidence="2">
        <name>Mg(2+)</name>
        <dbReference type="ChEBI" id="CHEBI:18420"/>
    </cofactor>
</comment>
<dbReference type="EMBL" id="BMVW01000003">
    <property type="protein sequence ID" value="GGZ03918.1"/>
    <property type="molecule type" value="Genomic_DNA"/>
</dbReference>
<comment type="similarity">
    <text evidence="2">Belongs to the terpene synthase family.</text>
</comment>
<keyword evidence="2" id="KW-0479">Metal-binding</keyword>
<keyword evidence="1 2" id="KW-0456">Lyase</keyword>
<dbReference type="SUPFAM" id="SSF48576">
    <property type="entry name" value="Terpenoid synthases"/>
    <property type="match status" value="1"/>
</dbReference>
<dbReference type="Proteomes" id="UP000622166">
    <property type="component" value="Unassembled WGS sequence"/>
</dbReference>
<dbReference type="Gene3D" id="1.10.600.10">
    <property type="entry name" value="Farnesyl Diphosphate Synthase"/>
    <property type="match status" value="1"/>
</dbReference>
<gene>
    <name evidence="3" type="ORF">GCM10010365_23530</name>
</gene>
<dbReference type="GO" id="GO:0010333">
    <property type="term" value="F:terpene synthase activity"/>
    <property type="evidence" value="ECO:0007669"/>
    <property type="project" value="InterPro"/>
</dbReference>
<dbReference type="SFLD" id="SFLDG01020">
    <property type="entry name" value="Terpene_Cyclase_Like_2"/>
    <property type="match status" value="1"/>
</dbReference>
<dbReference type="Pfam" id="PF19086">
    <property type="entry name" value="Terpene_syn_C_2"/>
    <property type="match status" value="1"/>
</dbReference>
<name>A0A918UG19_9ACTN</name>
<dbReference type="EC" id="4.2.3.-" evidence="2"/>
<reference evidence="3" key="1">
    <citation type="journal article" date="2014" name="Int. J. Syst. Evol. Microbiol.">
        <title>Complete genome sequence of Corynebacterium casei LMG S-19264T (=DSM 44701T), isolated from a smear-ripened cheese.</title>
        <authorList>
            <consortium name="US DOE Joint Genome Institute (JGI-PGF)"/>
            <person name="Walter F."/>
            <person name="Albersmeier A."/>
            <person name="Kalinowski J."/>
            <person name="Ruckert C."/>
        </authorList>
    </citation>
    <scope>NUCLEOTIDE SEQUENCE</scope>
    <source>
        <strain evidence="3">JCM 4815</strain>
    </source>
</reference>
<comment type="caution">
    <text evidence="3">The sequence shown here is derived from an EMBL/GenBank/DDBJ whole genome shotgun (WGS) entry which is preliminary data.</text>
</comment>
<dbReference type="AlphaFoldDB" id="A0A918UG19"/>
<protein>
    <recommendedName>
        <fullName evidence="2">Terpene synthase</fullName>
        <ecNumber evidence="2">4.2.3.-</ecNumber>
    </recommendedName>
</protein>
<dbReference type="InterPro" id="IPR008949">
    <property type="entry name" value="Isoprenoid_synthase_dom_sf"/>
</dbReference>
<reference evidence="3" key="2">
    <citation type="submission" date="2020-09" db="EMBL/GenBank/DDBJ databases">
        <authorList>
            <person name="Sun Q."/>
            <person name="Ohkuma M."/>
        </authorList>
    </citation>
    <scope>NUCLEOTIDE SEQUENCE</scope>
    <source>
        <strain evidence="3">JCM 4815</strain>
    </source>
</reference>
<evidence type="ECO:0000256" key="1">
    <source>
        <dbReference type="ARBA" id="ARBA00023239"/>
    </source>
</evidence>
<dbReference type="InterPro" id="IPR034686">
    <property type="entry name" value="Terpene_cyclase-like_2"/>
</dbReference>
<evidence type="ECO:0000313" key="3">
    <source>
        <dbReference type="EMBL" id="GGZ03918.1"/>
    </source>
</evidence>
<evidence type="ECO:0000313" key="4">
    <source>
        <dbReference type="Proteomes" id="UP000622166"/>
    </source>
</evidence>
<dbReference type="PANTHER" id="PTHR35201">
    <property type="entry name" value="TERPENE SYNTHASE"/>
    <property type="match status" value="1"/>
</dbReference>
<dbReference type="SFLD" id="SFLDS00005">
    <property type="entry name" value="Isoprenoid_Synthase_Type_I"/>
    <property type="match status" value="1"/>
</dbReference>
<sequence>MGSFYLPPLPMRIPVRIHQDKPRLEAMTWDWSRDFLHFGDEKTAERYLDATMEWSEYIAADWDFTTALLAAEWTCTLFLYDDLSRRSTLAQAFVVPAPPGRFVSAEGWLAQAIEDLWKRSAHEASPMAARRLELALREFFLGCLKELPYRRGVGALRWQGWDTYLCMRRETIGMPVFMALAQVERGMNVTEKAFHATRTAANLVNDHVTLTNDVFSVRKELCSGDCVNGVVAWALHKGTGLQEAVDEACALIDEKEQQFLAERDRLLSALPELEPYLDRLGHIISGNQHWNYLTPRYHGEGYIWNGLKSGYVELRPDRTVIRSRRTENR</sequence>
<keyword evidence="2" id="KW-0460">Magnesium</keyword>
<organism evidence="3 4">
    <name type="scientific">Streptomyces poonensis</name>
    <dbReference type="NCBI Taxonomy" id="68255"/>
    <lineage>
        <taxon>Bacteria</taxon>
        <taxon>Bacillati</taxon>
        <taxon>Actinomycetota</taxon>
        <taxon>Actinomycetes</taxon>
        <taxon>Kitasatosporales</taxon>
        <taxon>Streptomycetaceae</taxon>
        <taxon>Streptomyces</taxon>
    </lineage>
</organism>
<accession>A0A918UG19</accession>
<dbReference type="GO" id="GO:0046872">
    <property type="term" value="F:metal ion binding"/>
    <property type="evidence" value="ECO:0007669"/>
    <property type="project" value="UniProtKB-KW"/>
</dbReference>
<proteinExistence type="inferred from homology"/>